<keyword evidence="6" id="KW-0997">Cell inner membrane</keyword>
<dbReference type="CDD" id="cd04163">
    <property type="entry name" value="Era"/>
    <property type="match status" value="1"/>
</dbReference>
<keyword evidence="4 12" id="KW-0963">Cytoplasm</keyword>
<dbReference type="RefSeq" id="WP_092865092.1">
    <property type="nucleotide sequence ID" value="NZ_FPCH01000001.1"/>
</dbReference>
<evidence type="ECO:0000256" key="8">
    <source>
        <dbReference type="ARBA" id="ARBA00022741"/>
    </source>
</evidence>
<dbReference type="GO" id="GO:0070181">
    <property type="term" value="F:small ribosomal subunit rRNA binding"/>
    <property type="evidence" value="ECO:0007669"/>
    <property type="project" value="UniProtKB-UniRule"/>
</dbReference>
<protein>
    <recommendedName>
        <fullName evidence="2 12">GTPase Era</fullName>
    </recommendedName>
</protein>
<keyword evidence="5 12" id="KW-0690">Ribosome biogenesis</keyword>
<evidence type="ECO:0000256" key="6">
    <source>
        <dbReference type="ARBA" id="ARBA00022519"/>
    </source>
</evidence>
<evidence type="ECO:0000256" key="4">
    <source>
        <dbReference type="ARBA" id="ARBA00022490"/>
    </source>
</evidence>
<dbReference type="Gene3D" id="3.30.300.20">
    <property type="match status" value="1"/>
</dbReference>
<feature type="region of interest" description="G2" evidence="13">
    <location>
        <begin position="51"/>
        <end position="55"/>
    </location>
</feature>
<organism evidence="17 18">
    <name type="scientific">Hyphomicrobium facile</name>
    <dbReference type="NCBI Taxonomy" id="51670"/>
    <lineage>
        <taxon>Bacteria</taxon>
        <taxon>Pseudomonadati</taxon>
        <taxon>Pseudomonadota</taxon>
        <taxon>Alphaproteobacteria</taxon>
        <taxon>Hyphomicrobiales</taxon>
        <taxon>Hyphomicrobiaceae</taxon>
        <taxon>Hyphomicrobium</taxon>
    </lineage>
</organism>
<dbReference type="OrthoDB" id="9805918at2"/>
<keyword evidence="3 12" id="KW-1003">Cell membrane</keyword>
<evidence type="ECO:0000313" key="18">
    <source>
        <dbReference type="Proteomes" id="UP000199423"/>
    </source>
</evidence>
<dbReference type="CDD" id="cd22534">
    <property type="entry name" value="KH-II_Era"/>
    <property type="match status" value="1"/>
</dbReference>
<sequence length="312" mass="34517">MSNNTTGSAPLDAGDRRCGFVAVIGPTNAGKSTLVNALVGAKVAIVSHKVQTTRAPIRGIAMEGNSQIIFIDTAGIFNPKRRLDRAMVDAAWGGLEDADAVLLVIDAAASIDDDVKGIIERLKSARMPKIVILNKIDRVDDKPRLLSLAKMVDELLVADRIFMISATEGQGIKDLRSYLGNLVPVGPWHYSEDDVTDVPMRTQAAEMTRESVYRFLHQELPYTTTVETTDWKSLKDGSARVEQTIYVERDSQKKIVLGKGGDTIKKISSTARHAIEEMAGHRVHLFLFVKVRENWESDPERYREMGLPFPKS</sequence>
<dbReference type="GO" id="GO:0005525">
    <property type="term" value="F:GTP binding"/>
    <property type="evidence" value="ECO:0007669"/>
    <property type="project" value="UniProtKB-UniRule"/>
</dbReference>
<dbReference type="InterPro" id="IPR027417">
    <property type="entry name" value="P-loop_NTPase"/>
</dbReference>
<dbReference type="GO" id="GO:0005886">
    <property type="term" value="C:plasma membrane"/>
    <property type="evidence" value="ECO:0007669"/>
    <property type="project" value="UniProtKB-SubCell"/>
</dbReference>
<accession>A0A1I7N239</accession>
<dbReference type="InterPro" id="IPR004044">
    <property type="entry name" value="KH_dom_type_2"/>
</dbReference>
<dbReference type="FunFam" id="3.30.300.20:FF:000031">
    <property type="entry name" value="GTPase Era"/>
    <property type="match status" value="1"/>
</dbReference>
<comment type="function">
    <text evidence="12">An essential GTPase that binds both GDP and GTP, with rapid nucleotide exchange. Plays a role in 16S rRNA processing and 30S ribosomal subunit biogenesis and possibly also in cell cycle regulation and energy metabolism.</text>
</comment>
<feature type="domain" description="KH type-2" evidence="15">
    <location>
        <begin position="216"/>
        <end position="293"/>
    </location>
</feature>
<evidence type="ECO:0000259" key="16">
    <source>
        <dbReference type="PROSITE" id="PS51713"/>
    </source>
</evidence>
<dbReference type="STRING" id="51670.SAMN04488557_1051"/>
<proteinExistence type="inferred from homology"/>
<comment type="caution">
    <text evidence="12">Lacks conserved residue(s) required for the propagation of feature annotation.</text>
</comment>
<dbReference type="GO" id="GO:0005829">
    <property type="term" value="C:cytosol"/>
    <property type="evidence" value="ECO:0007669"/>
    <property type="project" value="TreeGrafter"/>
</dbReference>
<dbReference type="InterPro" id="IPR005662">
    <property type="entry name" value="GTPase_Era-like"/>
</dbReference>
<keyword evidence="9 12" id="KW-0694">RNA-binding</keyword>
<dbReference type="InterPro" id="IPR015946">
    <property type="entry name" value="KH_dom-like_a/b"/>
</dbReference>
<dbReference type="AlphaFoldDB" id="A0A1I7N239"/>
<dbReference type="Pfam" id="PF01926">
    <property type="entry name" value="MMR_HSR1"/>
    <property type="match status" value="1"/>
</dbReference>
<evidence type="ECO:0000259" key="15">
    <source>
        <dbReference type="PROSITE" id="PS50823"/>
    </source>
</evidence>
<dbReference type="InterPro" id="IPR009019">
    <property type="entry name" value="KH_sf_prok-type"/>
</dbReference>
<keyword evidence="11 12" id="KW-0472">Membrane</keyword>
<evidence type="ECO:0000256" key="13">
    <source>
        <dbReference type="PROSITE-ProRule" id="PRU01050"/>
    </source>
</evidence>
<feature type="region of interest" description="G1" evidence="13">
    <location>
        <begin position="25"/>
        <end position="32"/>
    </location>
</feature>
<evidence type="ECO:0000313" key="17">
    <source>
        <dbReference type="EMBL" id="SFV28626.1"/>
    </source>
</evidence>
<evidence type="ECO:0000256" key="7">
    <source>
        <dbReference type="ARBA" id="ARBA00022730"/>
    </source>
</evidence>
<dbReference type="Pfam" id="PF07650">
    <property type="entry name" value="KH_2"/>
    <property type="match status" value="1"/>
</dbReference>
<keyword evidence="18" id="KW-1185">Reference proteome</keyword>
<dbReference type="HAMAP" id="MF_00367">
    <property type="entry name" value="GTPase_Era"/>
    <property type="match status" value="1"/>
</dbReference>
<dbReference type="GO" id="GO:0043024">
    <property type="term" value="F:ribosomal small subunit binding"/>
    <property type="evidence" value="ECO:0007669"/>
    <property type="project" value="TreeGrafter"/>
</dbReference>
<reference evidence="18" key="1">
    <citation type="submission" date="2016-10" db="EMBL/GenBank/DDBJ databases">
        <authorList>
            <person name="Varghese N."/>
            <person name="Submissions S."/>
        </authorList>
    </citation>
    <scope>NUCLEOTIDE SEQUENCE [LARGE SCALE GENOMIC DNA]</scope>
    <source>
        <strain evidence="18">DSM 1565</strain>
    </source>
</reference>
<dbReference type="NCBIfam" id="NF000908">
    <property type="entry name" value="PRK00089.1"/>
    <property type="match status" value="1"/>
</dbReference>
<evidence type="ECO:0000256" key="11">
    <source>
        <dbReference type="ARBA" id="ARBA00023136"/>
    </source>
</evidence>
<evidence type="ECO:0000256" key="12">
    <source>
        <dbReference type="HAMAP-Rule" id="MF_00367"/>
    </source>
</evidence>
<dbReference type="Proteomes" id="UP000199423">
    <property type="component" value="Unassembled WGS sequence"/>
</dbReference>
<evidence type="ECO:0000256" key="3">
    <source>
        <dbReference type="ARBA" id="ARBA00022475"/>
    </source>
</evidence>
<feature type="domain" description="Era-type G" evidence="16">
    <location>
        <begin position="17"/>
        <end position="185"/>
    </location>
</feature>
<dbReference type="InterPro" id="IPR030388">
    <property type="entry name" value="G_ERA_dom"/>
</dbReference>
<evidence type="ECO:0000256" key="9">
    <source>
        <dbReference type="ARBA" id="ARBA00022884"/>
    </source>
</evidence>
<feature type="region of interest" description="G5" evidence="13">
    <location>
        <begin position="164"/>
        <end position="166"/>
    </location>
</feature>
<feature type="binding site" evidence="12">
    <location>
        <begin position="25"/>
        <end position="32"/>
    </location>
    <ligand>
        <name>GTP</name>
        <dbReference type="ChEBI" id="CHEBI:37565"/>
    </ligand>
</feature>
<gene>
    <name evidence="12" type="primary">era</name>
    <name evidence="17" type="ORF">SAMN04488557_1051</name>
</gene>
<evidence type="ECO:0000256" key="14">
    <source>
        <dbReference type="RuleBase" id="RU003761"/>
    </source>
</evidence>
<evidence type="ECO:0000256" key="1">
    <source>
        <dbReference type="ARBA" id="ARBA00007921"/>
    </source>
</evidence>
<keyword evidence="7 12" id="KW-0699">rRNA-binding</keyword>
<dbReference type="EMBL" id="FPCH01000001">
    <property type="protein sequence ID" value="SFV28626.1"/>
    <property type="molecule type" value="Genomic_DNA"/>
</dbReference>
<evidence type="ECO:0000256" key="10">
    <source>
        <dbReference type="ARBA" id="ARBA00023134"/>
    </source>
</evidence>
<comment type="similarity">
    <text evidence="1 12 13 14">Belongs to the TRAFAC class TrmE-Era-EngA-EngB-Septin-like GTPase superfamily. Era GTPase family.</text>
</comment>
<dbReference type="Gene3D" id="3.40.50.300">
    <property type="entry name" value="P-loop containing nucleotide triphosphate hydrolases"/>
    <property type="match status" value="1"/>
</dbReference>
<dbReference type="PROSITE" id="PS50823">
    <property type="entry name" value="KH_TYPE_2"/>
    <property type="match status" value="1"/>
</dbReference>
<comment type="subunit">
    <text evidence="12">Monomer.</text>
</comment>
<dbReference type="InterPro" id="IPR005225">
    <property type="entry name" value="Small_GTP-bd"/>
</dbReference>
<evidence type="ECO:0000256" key="5">
    <source>
        <dbReference type="ARBA" id="ARBA00022517"/>
    </source>
</evidence>
<comment type="subcellular location">
    <subcellularLocation>
        <location evidence="12">Cytoplasm</location>
    </subcellularLocation>
    <subcellularLocation>
        <location evidence="12">Cell membrane</location>
        <topology evidence="12">Peripheral membrane protein</topology>
    </subcellularLocation>
</comment>
<name>A0A1I7N239_9HYPH</name>
<dbReference type="SUPFAM" id="SSF52540">
    <property type="entry name" value="P-loop containing nucleoside triphosphate hydrolases"/>
    <property type="match status" value="1"/>
</dbReference>
<evidence type="ECO:0000256" key="2">
    <source>
        <dbReference type="ARBA" id="ARBA00020484"/>
    </source>
</evidence>
<feature type="region of interest" description="G3" evidence="13">
    <location>
        <begin position="72"/>
        <end position="75"/>
    </location>
</feature>
<dbReference type="GO" id="GO:0000028">
    <property type="term" value="P:ribosomal small subunit assembly"/>
    <property type="evidence" value="ECO:0007669"/>
    <property type="project" value="TreeGrafter"/>
</dbReference>
<dbReference type="NCBIfam" id="TIGR00436">
    <property type="entry name" value="era"/>
    <property type="match status" value="1"/>
</dbReference>
<dbReference type="GO" id="GO:0003924">
    <property type="term" value="F:GTPase activity"/>
    <property type="evidence" value="ECO:0007669"/>
    <property type="project" value="UniProtKB-UniRule"/>
</dbReference>
<dbReference type="InterPro" id="IPR006073">
    <property type="entry name" value="GTP-bd"/>
</dbReference>
<dbReference type="NCBIfam" id="TIGR00231">
    <property type="entry name" value="small_GTP"/>
    <property type="match status" value="1"/>
</dbReference>
<keyword evidence="10 12" id="KW-0342">GTP-binding</keyword>
<dbReference type="PANTHER" id="PTHR42698">
    <property type="entry name" value="GTPASE ERA"/>
    <property type="match status" value="1"/>
</dbReference>
<dbReference type="PROSITE" id="PS51713">
    <property type="entry name" value="G_ERA"/>
    <property type="match status" value="1"/>
</dbReference>
<keyword evidence="8 12" id="KW-0547">Nucleotide-binding</keyword>
<dbReference type="PANTHER" id="PTHR42698:SF1">
    <property type="entry name" value="GTPASE ERA, MITOCHONDRIAL"/>
    <property type="match status" value="1"/>
</dbReference>
<feature type="binding site" evidence="12">
    <location>
        <begin position="134"/>
        <end position="137"/>
    </location>
    <ligand>
        <name>GTP</name>
        <dbReference type="ChEBI" id="CHEBI:37565"/>
    </ligand>
</feature>
<dbReference type="SUPFAM" id="SSF54814">
    <property type="entry name" value="Prokaryotic type KH domain (KH-domain type II)"/>
    <property type="match status" value="1"/>
</dbReference>
<feature type="region of interest" description="G4" evidence="13">
    <location>
        <begin position="134"/>
        <end position="137"/>
    </location>
</feature>